<feature type="compositionally biased region" description="Basic and acidic residues" evidence="2">
    <location>
        <begin position="158"/>
        <end position="182"/>
    </location>
</feature>
<dbReference type="CDD" id="cd01637">
    <property type="entry name" value="IMPase_like"/>
    <property type="match status" value="1"/>
</dbReference>
<feature type="compositionally biased region" description="Basic residues" evidence="2">
    <location>
        <begin position="194"/>
        <end position="214"/>
    </location>
</feature>
<dbReference type="GO" id="GO:0007165">
    <property type="term" value="P:signal transduction"/>
    <property type="evidence" value="ECO:0007669"/>
    <property type="project" value="TreeGrafter"/>
</dbReference>
<feature type="binding site" evidence="1">
    <location>
        <position position="69"/>
    </location>
    <ligand>
        <name>Mg(2+)</name>
        <dbReference type="ChEBI" id="CHEBI:18420"/>
        <label>1</label>
        <note>catalytic</note>
    </ligand>
</feature>
<comment type="cofactor">
    <cofactor evidence="1">
        <name>Mg(2+)</name>
        <dbReference type="ChEBI" id="CHEBI:18420"/>
    </cofactor>
</comment>
<dbReference type="GO" id="GO:0006020">
    <property type="term" value="P:inositol metabolic process"/>
    <property type="evidence" value="ECO:0007669"/>
    <property type="project" value="TreeGrafter"/>
</dbReference>
<feature type="binding site" evidence="1">
    <location>
        <position position="86"/>
    </location>
    <ligand>
        <name>Mg(2+)</name>
        <dbReference type="ChEBI" id="CHEBI:18420"/>
        <label>1</label>
        <note>catalytic</note>
    </ligand>
</feature>
<feature type="compositionally biased region" description="Low complexity" evidence="2">
    <location>
        <begin position="226"/>
        <end position="237"/>
    </location>
</feature>
<evidence type="ECO:0000256" key="1">
    <source>
        <dbReference type="PIRSR" id="PIRSR600760-2"/>
    </source>
</evidence>
<dbReference type="InterPro" id="IPR000760">
    <property type="entry name" value="Inositol_monophosphatase-like"/>
</dbReference>
<feature type="region of interest" description="Disordered" evidence="2">
    <location>
        <begin position="124"/>
        <end position="243"/>
    </location>
</feature>
<protein>
    <submittedName>
        <fullName evidence="3">Phosphatase</fullName>
    </submittedName>
</protein>
<dbReference type="PRINTS" id="PR00377">
    <property type="entry name" value="IMPHPHTASES"/>
</dbReference>
<dbReference type="EMBL" id="CP043661">
    <property type="protein sequence ID" value="QNE17920.1"/>
    <property type="molecule type" value="Genomic_DNA"/>
</dbReference>
<sequence length="243" mass="26064">MSEQRGSDVDLAIAAAEAGAAVVRAKYGASVGRHDKSATDFATDADLAAEQAILNLIHQARPADAIVGEEYGASGDADAPRRWLVDPLCGTLNFAAQTPLFSVNVALQVDGEASVAAAADPMSGETFWTDGRTASVRRGGSDVPLTPSGRLAPRRRQPRPDNGRRLSRVETPDRRHVPEDLRSASPIDDVGRRLGSRRQARRLRDRRKPPRQRAFHSVLSPLQRRPAAPSPTSTEAPCTQAPA</sequence>
<dbReference type="RefSeq" id="WP_185446753.1">
    <property type="nucleotide sequence ID" value="NZ_CP043661.1"/>
</dbReference>
<keyword evidence="4" id="KW-1185">Reference proteome</keyword>
<reference evidence="3 4" key="2">
    <citation type="journal article" date="2020" name="Microbiol. Resour. Announc.">
        <title>Antarctic desert soil bacteria exhibit high novel natural product potential, evaluated through long-read genome sequencing and comparative genomics.</title>
        <authorList>
            <person name="Benaud N."/>
            <person name="Edwards R.J."/>
            <person name="Amos T.G."/>
            <person name="D'Agostino P.M."/>
            <person name="Gutierrez-Chavez C."/>
            <person name="Montgomery K."/>
            <person name="Nicetic I."/>
            <person name="Ferrari B.C."/>
        </authorList>
    </citation>
    <scope>NUCLEOTIDE SEQUENCE [LARGE SCALE GENOMIC DNA]</scope>
    <source>
        <strain evidence="3 4">SPB151</strain>
    </source>
</reference>
<accession>A0A7G6WVA5</accession>
<gene>
    <name evidence="3" type="ORF">F1D05_08505</name>
</gene>
<proteinExistence type="predicted"/>
<dbReference type="GO" id="GO:0046872">
    <property type="term" value="F:metal ion binding"/>
    <property type="evidence" value="ECO:0007669"/>
    <property type="project" value="UniProtKB-KW"/>
</dbReference>
<dbReference type="Pfam" id="PF00459">
    <property type="entry name" value="Inositol_P"/>
    <property type="match status" value="1"/>
</dbReference>
<dbReference type="PANTHER" id="PTHR20854:SF4">
    <property type="entry name" value="INOSITOL-1-MONOPHOSPHATASE-RELATED"/>
    <property type="match status" value="1"/>
</dbReference>
<dbReference type="KEGG" id="kqi:F1D05_08505"/>
<keyword evidence="1" id="KW-0460">Magnesium</keyword>
<dbReference type="SUPFAM" id="SSF56655">
    <property type="entry name" value="Carbohydrate phosphatase"/>
    <property type="match status" value="1"/>
</dbReference>
<dbReference type="GO" id="GO:0008934">
    <property type="term" value="F:inositol monophosphate 1-phosphatase activity"/>
    <property type="evidence" value="ECO:0007669"/>
    <property type="project" value="TreeGrafter"/>
</dbReference>
<dbReference type="AlphaFoldDB" id="A0A7G6WVA5"/>
<name>A0A7G6WVA5_9ACTN</name>
<dbReference type="PANTHER" id="PTHR20854">
    <property type="entry name" value="INOSITOL MONOPHOSPHATASE"/>
    <property type="match status" value="1"/>
</dbReference>
<feature type="binding site" evidence="1">
    <location>
        <position position="88"/>
    </location>
    <ligand>
        <name>Mg(2+)</name>
        <dbReference type="ChEBI" id="CHEBI:18420"/>
        <label>1</label>
        <note>catalytic</note>
    </ligand>
</feature>
<evidence type="ECO:0000313" key="3">
    <source>
        <dbReference type="EMBL" id="QNE17920.1"/>
    </source>
</evidence>
<keyword evidence="1" id="KW-0479">Metal-binding</keyword>
<organism evidence="3 4">
    <name type="scientific">Kribbella qitaiheensis</name>
    <dbReference type="NCBI Taxonomy" id="1544730"/>
    <lineage>
        <taxon>Bacteria</taxon>
        <taxon>Bacillati</taxon>
        <taxon>Actinomycetota</taxon>
        <taxon>Actinomycetes</taxon>
        <taxon>Propionibacteriales</taxon>
        <taxon>Kribbellaceae</taxon>
        <taxon>Kribbella</taxon>
    </lineage>
</organism>
<dbReference type="Gene3D" id="3.30.540.10">
    <property type="entry name" value="Fructose-1,6-Bisphosphatase, subunit A, domain 1"/>
    <property type="match status" value="1"/>
</dbReference>
<evidence type="ECO:0000256" key="2">
    <source>
        <dbReference type="SAM" id="MobiDB-lite"/>
    </source>
</evidence>
<evidence type="ECO:0000313" key="4">
    <source>
        <dbReference type="Proteomes" id="UP000515563"/>
    </source>
</evidence>
<reference evidence="4" key="1">
    <citation type="submission" date="2019-09" db="EMBL/GenBank/DDBJ databases">
        <title>Antimicrobial potential of Antarctic Bacteria.</title>
        <authorList>
            <person name="Benaud N."/>
            <person name="Edwards R.J."/>
            <person name="Ferrari B.C."/>
        </authorList>
    </citation>
    <scope>NUCLEOTIDE SEQUENCE [LARGE SCALE GENOMIC DNA]</scope>
    <source>
        <strain evidence="4">SPB151</strain>
    </source>
</reference>
<dbReference type="Proteomes" id="UP000515563">
    <property type="component" value="Chromosome"/>
</dbReference>